<evidence type="ECO:0000313" key="3">
    <source>
        <dbReference type="Proteomes" id="UP000256913"/>
    </source>
</evidence>
<name>A0A3D9ZNR8_9ACTN</name>
<organism evidence="2 3">
    <name type="scientific">Asanoa ferruginea</name>
    <dbReference type="NCBI Taxonomy" id="53367"/>
    <lineage>
        <taxon>Bacteria</taxon>
        <taxon>Bacillati</taxon>
        <taxon>Actinomycetota</taxon>
        <taxon>Actinomycetes</taxon>
        <taxon>Micromonosporales</taxon>
        <taxon>Micromonosporaceae</taxon>
        <taxon>Asanoa</taxon>
    </lineage>
</organism>
<dbReference type="RefSeq" id="WP_116069476.1">
    <property type="nucleotide sequence ID" value="NZ_BONB01000040.1"/>
</dbReference>
<accession>A0A3D9ZNR8</accession>
<evidence type="ECO:0000256" key="1">
    <source>
        <dbReference type="SAM" id="MobiDB-lite"/>
    </source>
</evidence>
<keyword evidence="3" id="KW-1185">Reference proteome</keyword>
<comment type="caution">
    <text evidence="2">The sequence shown here is derived from an EMBL/GenBank/DDBJ whole genome shotgun (WGS) entry which is preliminary data.</text>
</comment>
<proteinExistence type="predicted"/>
<feature type="region of interest" description="Disordered" evidence="1">
    <location>
        <begin position="38"/>
        <end position="69"/>
    </location>
</feature>
<feature type="region of interest" description="Disordered" evidence="1">
    <location>
        <begin position="92"/>
        <end position="114"/>
    </location>
</feature>
<sequence length="114" mass="11263">MKPGGGAALAVGVGYVLGRQHKLRTALMVGAAAAGGRMAARNAGGGGGNGKGQDNQGNHHGSGLVSKLGGAGKTAAVSAFVRSADRIGERLTERAMAMRQGDSDSDSDSGEEDK</sequence>
<dbReference type="AlphaFoldDB" id="A0A3D9ZNR8"/>
<evidence type="ECO:0000313" key="2">
    <source>
        <dbReference type="EMBL" id="REF98142.1"/>
    </source>
</evidence>
<reference evidence="2 3" key="1">
    <citation type="submission" date="2018-08" db="EMBL/GenBank/DDBJ databases">
        <title>Sequencing the genomes of 1000 actinobacteria strains.</title>
        <authorList>
            <person name="Klenk H.-P."/>
        </authorList>
    </citation>
    <scope>NUCLEOTIDE SEQUENCE [LARGE SCALE GENOMIC DNA]</scope>
    <source>
        <strain evidence="2 3">DSM 44099</strain>
    </source>
</reference>
<feature type="compositionally biased region" description="Acidic residues" evidence="1">
    <location>
        <begin position="103"/>
        <end position="114"/>
    </location>
</feature>
<dbReference type="Proteomes" id="UP000256913">
    <property type="component" value="Unassembled WGS sequence"/>
</dbReference>
<feature type="compositionally biased region" description="Low complexity" evidence="1">
    <location>
        <begin position="52"/>
        <end position="61"/>
    </location>
</feature>
<protein>
    <submittedName>
        <fullName evidence="2">Uncharacterized protein</fullName>
    </submittedName>
</protein>
<gene>
    <name evidence="2" type="ORF">DFJ67_4152</name>
</gene>
<dbReference type="EMBL" id="QUMQ01000001">
    <property type="protein sequence ID" value="REF98142.1"/>
    <property type="molecule type" value="Genomic_DNA"/>
</dbReference>